<keyword evidence="3" id="KW-1185">Reference proteome</keyword>
<comment type="caution">
    <text evidence="2">The sequence shown here is derived from an EMBL/GenBank/DDBJ whole genome shotgun (WGS) entry which is preliminary data.</text>
</comment>
<protein>
    <submittedName>
        <fullName evidence="2">Uncharacterized protein</fullName>
    </submittedName>
</protein>
<feature type="compositionally biased region" description="Basic and acidic residues" evidence="1">
    <location>
        <begin position="13"/>
        <end position="27"/>
    </location>
</feature>
<evidence type="ECO:0000256" key="1">
    <source>
        <dbReference type="SAM" id="MobiDB-lite"/>
    </source>
</evidence>
<organism evidence="2 3">
    <name type="scientific">Streptomyces tunisiensis</name>
    <dbReference type="NCBI Taxonomy" id="948699"/>
    <lineage>
        <taxon>Bacteria</taxon>
        <taxon>Bacillati</taxon>
        <taxon>Actinomycetota</taxon>
        <taxon>Actinomycetes</taxon>
        <taxon>Kitasatosporales</taxon>
        <taxon>Streptomycetaceae</taxon>
        <taxon>Streptomyces</taxon>
    </lineage>
</organism>
<feature type="compositionally biased region" description="Low complexity" evidence="1">
    <location>
        <begin position="51"/>
        <end position="70"/>
    </location>
</feature>
<proteinExistence type="predicted"/>
<accession>A0ABP7Z4P6</accession>
<evidence type="ECO:0000313" key="2">
    <source>
        <dbReference type="EMBL" id="GAA4147070.1"/>
    </source>
</evidence>
<dbReference type="EMBL" id="BAABBU010000026">
    <property type="protein sequence ID" value="GAA4147070.1"/>
    <property type="molecule type" value="Genomic_DNA"/>
</dbReference>
<dbReference type="Proteomes" id="UP001501845">
    <property type="component" value="Unassembled WGS sequence"/>
</dbReference>
<evidence type="ECO:0000313" key="3">
    <source>
        <dbReference type="Proteomes" id="UP001501845"/>
    </source>
</evidence>
<reference evidence="3" key="1">
    <citation type="journal article" date="2019" name="Int. J. Syst. Evol. Microbiol.">
        <title>The Global Catalogue of Microorganisms (GCM) 10K type strain sequencing project: providing services to taxonomists for standard genome sequencing and annotation.</title>
        <authorList>
            <consortium name="The Broad Institute Genomics Platform"/>
            <consortium name="The Broad Institute Genome Sequencing Center for Infectious Disease"/>
            <person name="Wu L."/>
            <person name="Ma J."/>
        </authorList>
    </citation>
    <scope>NUCLEOTIDE SEQUENCE [LARGE SCALE GENOMIC DNA]</scope>
    <source>
        <strain evidence="3">JCM 17589</strain>
    </source>
</reference>
<feature type="region of interest" description="Disordered" evidence="1">
    <location>
        <begin position="1"/>
        <end position="73"/>
    </location>
</feature>
<name>A0ABP7Z4P6_9ACTN</name>
<gene>
    <name evidence="2" type="ORF">GCM10022285_53780</name>
</gene>
<sequence>MTRTARRAAPTDSARDDGVGSRVRQERACPSGRPRCHMAHHPAGTRTPLLAGRTGARGGTARPADRGGTAPDSGARALLRVCHGTVIIATRGYLPA</sequence>